<accession>A0A0L0NVF6</accession>
<dbReference type="GO" id="GO:0009982">
    <property type="term" value="F:pseudouridine synthase activity"/>
    <property type="evidence" value="ECO:0007669"/>
    <property type="project" value="InterPro"/>
</dbReference>
<evidence type="ECO:0000313" key="3">
    <source>
        <dbReference type="Proteomes" id="UP000037122"/>
    </source>
</evidence>
<dbReference type="VEuPathDB" id="FungiDB:QG37_06099"/>
<dbReference type="PANTHER" id="PTHR21600">
    <property type="entry name" value="MITOCHONDRIAL RNA PSEUDOURIDINE SYNTHASE"/>
    <property type="match status" value="1"/>
</dbReference>
<dbReference type="EMBL" id="LGST01000041">
    <property type="protein sequence ID" value="KND97695.1"/>
    <property type="molecule type" value="Genomic_DNA"/>
</dbReference>
<evidence type="ECO:0000313" key="2">
    <source>
        <dbReference type="EMBL" id="KND97695.1"/>
    </source>
</evidence>
<dbReference type="InterPro" id="IPR006224">
    <property type="entry name" value="PsdUridine_synth_RluA-like_CS"/>
</dbReference>
<name>A0A0L0NVF6_CANAR</name>
<organism evidence="2 3">
    <name type="scientific">Candidozyma auris</name>
    <name type="common">Yeast</name>
    <name type="synonym">Candida auris</name>
    <dbReference type="NCBI Taxonomy" id="498019"/>
    <lineage>
        <taxon>Eukaryota</taxon>
        <taxon>Fungi</taxon>
        <taxon>Dikarya</taxon>
        <taxon>Ascomycota</taxon>
        <taxon>Saccharomycotina</taxon>
        <taxon>Pichiomycetes</taxon>
        <taxon>Metschnikowiaceae</taxon>
        <taxon>Candidozyma</taxon>
    </lineage>
</organism>
<dbReference type="GO" id="GO:0003723">
    <property type="term" value="F:RNA binding"/>
    <property type="evidence" value="ECO:0007669"/>
    <property type="project" value="InterPro"/>
</dbReference>
<dbReference type="AlphaFoldDB" id="A0A0L0NVF6"/>
<dbReference type="InterPro" id="IPR050188">
    <property type="entry name" value="RluA_PseudoU_synthase"/>
</dbReference>
<dbReference type="Pfam" id="PF00849">
    <property type="entry name" value="PseudoU_synth_2"/>
    <property type="match status" value="1"/>
</dbReference>
<dbReference type="VEuPathDB" id="FungiDB:CJJ09_005563"/>
<dbReference type="InterPro" id="IPR006145">
    <property type="entry name" value="PsdUridine_synth_RsuA/RluA"/>
</dbReference>
<dbReference type="VEuPathDB" id="FungiDB:CJJ07_000202"/>
<reference evidence="3" key="1">
    <citation type="journal article" date="2015" name="BMC Genomics">
        <title>Draft genome of a commonly misdiagnosed multidrug resistant pathogen Candida auris.</title>
        <authorList>
            <person name="Chatterjee S."/>
            <person name="Alampalli S.V."/>
            <person name="Nageshan R.K."/>
            <person name="Chettiar S.T."/>
            <person name="Joshi S."/>
            <person name="Tatu U.S."/>
        </authorList>
    </citation>
    <scope>NUCLEOTIDE SEQUENCE [LARGE SCALE GENOMIC DNA]</scope>
    <source>
        <strain evidence="3">6684</strain>
    </source>
</reference>
<feature type="domain" description="Pseudouridine synthase RsuA/RluA-like" evidence="1">
    <location>
        <begin position="116"/>
        <end position="266"/>
    </location>
</feature>
<dbReference type="SUPFAM" id="SSF55120">
    <property type="entry name" value="Pseudouridine synthase"/>
    <property type="match status" value="1"/>
</dbReference>
<dbReference type="PROSITE" id="PS01129">
    <property type="entry name" value="PSI_RLU"/>
    <property type="match status" value="1"/>
</dbReference>
<dbReference type="VEuPathDB" id="FungiDB:CJI96_0005028"/>
<dbReference type="PANTHER" id="PTHR21600:SF40">
    <property type="entry name" value="PSEUDOURIDYLATE SYNTHASE RPUSD2"/>
    <property type="match status" value="1"/>
</dbReference>
<gene>
    <name evidence="2" type="ORF">QG37_06099</name>
</gene>
<dbReference type="Gene3D" id="3.30.2350.10">
    <property type="entry name" value="Pseudouridine synthase"/>
    <property type="match status" value="1"/>
</dbReference>
<dbReference type="InterPro" id="IPR020103">
    <property type="entry name" value="PsdUridine_synth_cat_dom_sf"/>
</dbReference>
<dbReference type="Proteomes" id="UP000037122">
    <property type="component" value="Unassembled WGS sequence"/>
</dbReference>
<sequence length="391" mass="44701">MASRSPYLIENGFRRVKPYYYDFATTVKERWKCKSVSHVLTHELGQNPLLVELGISNGSIYVTTDTNKTSEGVKLLPQQTQMHLFRDHDVLHNRQHMHEPPIIYSGPVPVLMENDDLVVVSKPLGMPTHPSGSYRLNSLSHILKEEQGFLFLSPCHRLDKATSGILVLAKNSQAGSKFQKVFNDKRNTEKWYLARVKGKFPAHKFVFESPVFSLSFGGYLNLRNTNQVPVDSATEFELLKYSLSLNESIICCKAITGKMHQIRIHLRCLGHPIVNDYLYNPSPDNVVGTFKNELELEIYEKAKAKLTTSKKTLNLDALLQEHPSIKDSMSKLRTLRKETDDRELLGVCSECSRKLYGDPTDEEIYLHAQRLRHKGDINFDLQSEMPQWADI</sequence>
<dbReference type="VEuPathDB" id="FungiDB:CJI97_002017"/>
<proteinExistence type="predicted"/>
<protein>
    <recommendedName>
        <fullName evidence="1">Pseudouridine synthase RsuA/RluA-like domain-containing protein</fullName>
    </recommendedName>
</protein>
<dbReference type="CDD" id="cd02557">
    <property type="entry name" value="PseudoU_synth_ScRIB2"/>
    <property type="match status" value="1"/>
</dbReference>
<evidence type="ECO:0000259" key="1">
    <source>
        <dbReference type="Pfam" id="PF00849"/>
    </source>
</evidence>
<comment type="caution">
    <text evidence="2">The sequence shown here is derived from an EMBL/GenBank/DDBJ whole genome shotgun (WGS) entry which is preliminary data.</text>
</comment>
<dbReference type="VEuPathDB" id="FungiDB:B9J08_002474"/>
<dbReference type="GO" id="GO:0000455">
    <property type="term" value="P:enzyme-directed rRNA pseudouridine synthesis"/>
    <property type="evidence" value="ECO:0007669"/>
    <property type="project" value="TreeGrafter"/>
</dbReference>